<dbReference type="Gene3D" id="3.90.25.10">
    <property type="entry name" value="UDP-galactose 4-epimerase, domain 1"/>
    <property type="match status" value="1"/>
</dbReference>
<dbReference type="InterPro" id="IPR008030">
    <property type="entry name" value="NmrA-like"/>
</dbReference>
<dbReference type="InterPro" id="IPR051604">
    <property type="entry name" value="Ergot_Alk_Oxidoreductase"/>
</dbReference>
<dbReference type="SUPFAM" id="SSF51735">
    <property type="entry name" value="NAD(P)-binding Rossmann-fold domains"/>
    <property type="match status" value="1"/>
</dbReference>
<organism evidence="2 3">
    <name type="scientific">Alkalimarinus sediminis</name>
    <dbReference type="NCBI Taxonomy" id="1632866"/>
    <lineage>
        <taxon>Bacteria</taxon>
        <taxon>Pseudomonadati</taxon>
        <taxon>Pseudomonadota</taxon>
        <taxon>Gammaproteobacteria</taxon>
        <taxon>Alteromonadales</taxon>
        <taxon>Alteromonadaceae</taxon>
        <taxon>Alkalimarinus</taxon>
    </lineage>
</organism>
<name>A0A9E8HL15_9ALTE</name>
<gene>
    <name evidence="2" type="ORF">NNL22_07395</name>
</gene>
<dbReference type="RefSeq" id="WP_251811853.1">
    <property type="nucleotide sequence ID" value="NZ_CP101527.1"/>
</dbReference>
<dbReference type="InterPro" id="IPR036291">
    <property type="entry name" value="NAD(P)-bd_dom_sf"/>
</dbReference>
<dbReference type="PANTHER" id="PTHR43162">
    <property type="match status" value="1"/>
</dbReference>
<protein>
    <submittedName>
        <fullName evidence="2">NmrA family NAD(P)-binding protein</fullName>
    </submittedName>
</protein>
<keyword evidence="3" id="KW-1185">Reference proteome</keyword>
<dbReference type="EMBL" id="CP101527">
    <property type="protein sequence ID" value="UZW76404.1"/>
    <property type="molecule type" value="Genomic_DNA"/>
</dbReference>
<evidence type="ECO:0000313" key="3">
    <source>
        <dbReference type="Proteomes" id="UP001164472"/>
    </source>
</evidence>
<feature type="domain" description="NmrA-like" evidence="1">
    <location>
        <begin position="2"/>
        <end position="269"/>
    </location>
</feature>
<dbReference type="AlphaFoldDB" id="A0A9E8HL15"/>
<dbReference type="PANTHER" id="PTHR43162:SF1">
    <property type="entry name" value="PRESTALK A DIFFERENTIATION PROTEIN A"/>
    <property type="match status" value="1"/>
</dbReference>
<reference evidence="2" key="1">
    <citation type="submission" date="2022-07" db="EMBL/GenBank/DDBJ databases">
        <title>Alkalimarinus sp. nov., isolated from gut of a Alitta virens.</title>
        <authorList>
            <person name="Yang A.I."/>
            <person name="Shin N.-R."/>
        </authorList>
    </citation>
    <scope>NUCLEOTIDE SEQUENCE</scope>
    <source>
        <strain evidence="2">FA028</strain>
    </source>
</reference>
<dbReference type="KEGG" id="asem:NNL22_07395"/>
<evidence type="ECO:0000313" key="2">
    <source>
        <dbReference type="EMBL" id="UZW76404.1"/>
    </source>
</evidence>
<accession>A0A9E8HL15</accession>
<dbReference type="Gene3D" id="3.40.50.720">
    <property type="entry name" value="NAD(P)-binding Rossmann-like Domain"/>
    <property type="match status" value="1"/>
</dbReference>
<sequence length="279" mass="30932">MQRILITGATGNIGKHVVSGLKALGKEVRIGQRNRSDDPEATFLDLSDPSSYDNALLGISRLFLLRPPAISNTSKTLNVLIDKAYSQGIEHIVFVSVSGAESNSLVPHHAVEQKLIKSGRSYTILRPGFFSQNLESAYRMDILNDSCLYLPSGRGQINFIDTRDIAAVAVQALVNPEVHARRAYTLAGKDALTFYDVANLLSLELNRQIKYREASAFSYFIHLLRQGDPIMKAFIQTILHVGIRSGQANIISSTASELLARETITMGEYVHENREKWLC</sequence>
<dbReference type="Proteomes" id="UP001164472">
    <property type="component" value="Chromosome"/>
</dbReference>
<dbReference type="Pfam" id="PF05368">
    <property type="entry name" value="NmrA"/>
    <property type="match status" value="1"/>
</dbReference>
<proteinExistence type="predicted"/>
<evidence type="ECO:0000259" key="1">
    <source>
        <dbReference type="Pfam" id="PF05368"/>
    </source>
</evidence>